<accession>A0ABT1BLC3</accession>
<keyword evidence="5 8" id="KW-0560">Oxidoreductase</keyword>
<reference evidence="8 9" key="1">
    <citation type="submission" date="2022-06" db="EMBL/GenBank/DDBJ databases">
        <title>Ideonella sp. NS12-5 Genome sequencing and assembly.</title>
        <authorList>
            <person name="Jung Y."/>
        </authorList>
    </citation>
    <scope>NUCLEOTIDE SEQUENCE [LARGE SCALE GENOMIC DNA]</scope>
    <source>
        <strain evidence="8 9">NS12-5</strain>
    </source>
</reference>
<feature type="chain" id="PRO_5045798712" evidence="6">
    <location>
        <begin position="25"/>
        <end position="557"/>
    </location>
</feature>
<evidence type="ECO:0000313" key="8">
    <source>
        <dbReference type="EMBL" id="MCO5977027.1"/>
    </source>
</evidence>
<evidence type="ECO:0000256" key="2">
    <source>
        <dbReference type="ARBA" id="ARBA00008156"/>
    </source>
</evidence>
<evidence type="ECO:0000259" key="7">
    <source>
        <dbReference type="Pfam" id="PF01011"/>
    </source>
</evidence>
<comment type="similarity">
    <text evidence="2">Belongs to the bacterial PQQ dehydrogenase family.</text>
</comment>
<dbReference type="PANTHER" id="PTHR32303">
    <property type="entry name" value="QUINOPROTEIN ALCOHOL DEHYDROGENASE (CYTOCHROME C)"/>
    <property type="match status" value="1"/>
</dbReference>
<protein>
    <submittedName>
        <fullName evidence="8">PQQ-dependent dehydrogenase, methanol/ethanol family</fullName>
        <ecNumber evidence="8">1.1.2.-</ecNumber>
    </submittedName>
</protein>
<organism evidence="8 9">
    <name type="scientific">Ideonella oryzae</name>
    <dbReference type="NCBI Taxonomy" id="2937441"/>
    <lineage>
        <taxon>Bacteria</taxon>
        <taxon>Pseudomonadati</taxon>
        <taxon>Pseudomonadota</taxon>
        <taxon>Betaproteobacteria</taxon>
        <taxon>Burkholderiales</taxon>
        <taxon>Sphaerotilaceae</taxon>
        <taxon>Ideonella</taxon>
    </lineage>
</organism>
<keyword evidence="3" id="KW-0479">Metal-binding</keyword>
<evidence type="ECO:0000256" key="3">
    <source>
        <dbReference type="ARBA" id="ARBA00022723"/>
    </source>
</evidence>
<dbReference type="GO" id="GO:0016491">
    <property type="term" value="F:oxidoreductase activity"/>
    <property type="evidence" value="ECO:0007669"/>
    <property type="project" value="UniProtKB-KW"/>
</dbReference>
<dbReference type="InterPro" id="IPR017512">
    <property type="entry name" value="PQQ_MeOH/EtOH_DH"/>
</dbReference>
<dbReference type="EMBL" id="JAMXMC010000005">
    <property type="protein sequence ID" value="MCO5977027.1"/>
    <property type="molecule type" value="Genomic_DNA"/>
</dbReference>
<evidence type="ECO:0000256" key="6">
    <source>
        <dbReference type="SAM" id="SignalP"/>
    </source>
</evidence>
<dbReference type="InterPro" id="IPR002372">
    <property type="entry name" value="PQQ_rpt_dom"/>
</dbReference>
<evidence type="ECO:0000256" key="1">
    <source>
        <dbReference type="ARBA" id="ARBA00001931"/>
    </source>
</evidence>
<feature type="signal peptide" evidence="6">
    <location>
        <begin position="1"/>
        <end position="24"/>
    </location>
</feature>
<dbReference type="RefSeq" id="WP_252769565.1">
    <property type="nucleotide sequence ID" value="NZ_JAMXMC010000005.1"/>
</dbReference>
<dbReference type="NCBIfam" id="TIGR03075">
    <property type="entry name" value="PQQ_enz_alc_DH"/>
    <property type="match status" value="1"/>
</dbReference>
<comment type="cofactor">
    <cofactor evidence="1">
        <name>pyrroloquinoline quinone</name>
        <dbReference type="ChEBI" id="CHEBI:58442"/>
    </cofactor>
</comment>
<evidence type="ECO:0000313" key="9">
    <source>
        <dbReference type="Proteomes" id="UP001204851"/>
    </source>
</evidence>
<keyword evidence="9" id="KW-1185">Reference proteome</keyword>
<gene>
    <name evidence="8" type="ORF">M0L44_09920</name>
</gene>
<feature type="domain" description="Pyrrolo-quinoline quinone repeat" evidence="7">
    <location>
        <begin position="443"/>
        <end position="524"/>
    </location>
</feature>
<dbReference type="Gene3D" id="2.140.10.10">
    <property type="entry name" value="Quinoprotein alcohol dehydrogenase-like superfamily"/>
    <property type="match status" value="1"/>
</dbReference>
<proteinExistence type="inferred from homology"/>
<dbReference type="EC" id="1.1.2.-" evidence="8"/>
<dbReference type="Proteomes" id="UP001204851">
    <property type="component" value="Unassembled WGS sequence"/>
</dbReference>
<dbReference type="InterPro" id="IPR011047">
    <property type="entry name" value="Quinoprotein_ADH-like_sf"/>
</dbReference>
<dbReference type="Pfam" id="PF01011">
    <property type="entry name" value="PQQ"/>
    <property type="match status" value="2"/>
</dbReference>
<comment type="caution">
    <text evidence="8">The sequence shown here is derived from an EMBL/GenBank/DDBJ whole genome shotgun (WGS) entry which is preliminary data.</text>
</comment>
<keyword evidence="4" id="KW-0634">PQQ</keyword>
<dbReference type="InterPro" id="IPR018391">
    <property type="entry name" value="PQQ_b-propeller_rpt"/>
</dbReference>
<name>A0ABT1BLC3_9BURK</name>
<dbReference type="PANTHER" id="PTHR32303:SF20">
    <property type="entry name" value="QUINOPROTEIN ETHANOL DEHYDROGENASE"/>
    <property type="match status" value="1"/>
</dbReference>
<dbReference type="SUPFAM" id="SSF50998">
    <property type="entry name" value="Quinoprotein alcohol dehydrogenase-like"/>
    <property type="match status" value="1"/>
</dbReference>
<dbReference type="SMART" id="SM00564">
    <property type="entry name" value="PQQ"/>
    <property type="match status" value="5"/>
</dbReference>
<evidence type="ECO:0000256" key="5">
    <source>
        <dbReference type="ARBA" id="ARBA00023002"/>
    </source>
</evidence>
<evidence type="ECO:0000256" key="4">
    <source>
        <dbReference type="ARBA" id="ARBA00022891"/>
    </source>
</evidence>
<sequence length="557" mass="60557">MNSIRILVTAVLALTLGWSTALQAQTLDDLKADARTPGDVLTYGMGYSNQRYSPLKDINRGNAGKLQPVWAYSLNNPQGQESQPLIYQGVMYITTSKDTIALDPITGKQLWKQDVDLPQDVFKYACCGIINRGAAIYDGKLFRTTLDANVVALDAKSGKQLWKVKAADYKDGHAMTGAPLVANGVVITGIAGGEYGTRGFIDGWDPATGKHLWKFWTTAAPGEKGGDTWPGDTAMHGGAPTWLTGAYDPDLDLVYWGTGNGGPWNAEARKGDNLYICSVLALRPKTGELVWHYQFSPNDLYDYDATEVGMLLDMKVDGKARKVLAQANRNGFFYVLDRTNGQLLAANPYVKVNWADRIDMKTGRPVESEVTKRIRAGGTETVWPSVLGGKNWSPMSWNPETGLAYANTLNISWQYTFAKPEYKRGEWYLGMDFKGVDFPKDQPNGYLSAIDPLTGKTKWKLAWPGQPSMAGTLSTAGELVFTGAATGEFIAVDAVKGTKLYEFNTGSGIVGLPITWEANGKQYVTVLSGAGGVWGILGDERMAATPAGGMVWTFAVK</sequence>
<feature type="domain" description="Pyrrolo-quinoline quinone repeat" evidence="7">
    <location>
        <begin position="42"/>
        <end position="344"/>
    </location>
</feature>
<keyword evidence="6" id="KW-0732">Signal</keyword>